<keyword evidence="2" id="KW-0732">Signal</keyword>
<proteinExistence type="predicted"/>
<feature type="signal peptide" evidence="2">
    <location>
        <begin position="1"/>
        <end position="22"/>
    </location>
</feature>
<feature type="chain" id="PRO_5044828330" description="VWFA domain-containing protein" evidence="2">
    <location>
        <begin position="23"/>
        <end position="641"/>
    </location>
</feature>
<reference evidence="4 5" key="1">
    <citation type="submission" date="2024-09" db="EMBL/GenBank/DDBJ databases">
        <title>Chromosome-scale assembly of Riccia fluitans.</title>
        <authorList>
            <person name="Paukszto L."/>
            <person name="Sawicki J."/>
            <person name="Karawczyk K."/>
            <person name="Piernik-Szablinska J."/>
            <person name="Szczecinska M."/>
            <person name="Mazdziarz M."/>
        </authorList>
    </citation>
    <scope>NUCLEOTIDE SEQUENCE [LARGE SCALE GENOMIC DNA]</scope>
    <source>
        <strain evidence="4">Rf_01</strain>
        <tissue evidence="4">Aerial parts of the thallus</tissue>
    </source>
</reference>
<dbReference type="SUPFAM" id="SSF53300">
    <property type="entry name" value="vWA-like"/>
    <property type="match status" value="1"/>
</dbReference>
<evidence type="ECO:0000313" key="5">
    <source>
        <dbReference type="Proteomes" id="UP001605036"/>
    </source>
</evidence>
<feature type="domain" description="VWFA" evidence="3">
    <location>
        <begin position="217"/>
        <end position="431"/>
    </location>
</feature>
<dbReference type="Proteomes" id="UP001605036">
    <property type="component" value="Unassembled WGS sequence"/>
</dbReference>
<gene>
    <name evidence="4" type="ORF">R1flu_026346</name>
</gene>
<evidence type="ECO:0000259" key="3">
    <source>
        <dbReference type="PROSITE" id="PS50234"/>
    </source>
</evidence>
<keyword evidence="1" id="KW-0472">Membrane</keyword>
<dbReference type="PANTHER" id="PTHR10166">
    <property type="entry name" value="VOLTAGE-DEPENDENT CALCIUM CHANNEL SUBUNIT ALPHA-2/DELTA-RELATED"/>
    <property type="match status" value="1"/>
</dbReference>
<dbReference type="InterPro" id="IPR051173">
    <property type="entry name" value="Ca_channel_alpha-2/delta"/>
</dbReference>
<dbReference type="Gene3D" id="3.40.50.410">
    <property type="entry name" value="von Willebrand factor, type A domain"/>
    <property type="match status" value="1"/>
</dbReference>
<dbReference type="InterPro" id="IPR002035">
    <property type="entry name" value="VWF_A"/>
</dbReference>
<accession>A0ABD1XGF9</accession>
<dbReference type="EMBL" id="JBHFFA010000008">
    <property type="protein sequence ID" value="KAL2607773.1"/>
    <property type="molecule type" value="Genomic_DNA"/>
</dbReference>
<comment type="caution">
    <text evidence="4">The sequence shown here is derived from an EMBL/GenBank/DDBJ whole genome shotgun (WGS) entry which is preliminary data.</text>
</comment>
<evidence type="ECO:0000256" key="2">
    <source>
        <dbReference type="SAM" id="SignalP"/>
    </source>
</evidence>
<name>A0ABD1XGF9_9MARC</name>
<evidence type="ECO:0000313" key="4">
    <source>
        <dbReference type="EMBL" id="KAL2607773.1"/>
    </source>
</evidence>
<protein>
    <recommendedName>
        <fullName evidence="3">VWFA domain-containing protein</fullName>
    </recommendedName>
</protein>
<dbReference type="PANTHER" id="PTHR10166:SF37">
    <property type="entry name" value="STOLID, ISOFORM H"/>
    <property type="match status" value="1"/>
</dbReference>
<keyword evidence="1" id="KW-0812">Transmembrane</keyword>
<dbReference type="PROSITE" id="PS50234">
    <property type="entry name" value="VWFA"/>
    <property type="match status" value="1"/>
</dbReference>
<sequence>MSTSFQAVALIVIFSALLEWNSIHVDGHATTDANAFFDELQDSVKTLAGFVLSNYRIRQGLWESGICKSRCSVSSCKTWQLNENNWQCLTLPEGGNVLSNRSCKVSAGNYKLCSKAAFSRESYVRLPGISANLDPRKISPDQELTICSQQDLDSQFPKIYPNSTVQFDKLAWVMFGASNGVFRIYPGLEQTPSFCEQTSYDPRKHIWYKAITSVSKQVIILLDQGGSMANKVLTTDTVTLFDATKEIVVEFFDTLSTGDTVSVYTFGSMGLVNGPLTNSNKVKIPDTNHSTVLEALAPLKAKIQGLTVTFDSAPANLTAALLNLLSNNEGFNVSSAVVKSLKVILIFTKGRLAEGPIISIPSNSSIVQALTTLSVRLFIYQWKKDQSESKDPTFTDLQSAACALNGYFDEIPRVYILNNPLSALQSFYSYVAKIRHTKNSKKPLWIPTYAPSIGDIMKVSYPVFDDDFLVGVVSISILRNLGQTWESAINARKDPDIVIDIGPSLNCTASLGTADVAAPGLGNSNGGLCLGSTLAASDYETRTCCDSQCNAPTGESKISAGTTAKIVVGVLVSIVFLMSLCFRKWISNLLSRCKETMSLEFFQPHQQQQSSRECFKSTLRPRKHEVNGRAEPEEEAMPVFG</sequence>
<dbReference type="SMART" id="SM00327">
    <property type="entry name" value="VWA"/>
    <property type="match status" value="1"/>
</dbReference>
<feature type="transmembrane region" description="Helical" evidence="1">
    <location>
        <begin position="566"/>
        <end position="586"/>
    </location>
</feature>
<keyword evidence="5" id="KW-1185">Reference proteome</keyword>
<organism evidence="4 5">
    <name type="scientific">Riccia fluitans</name>
    <dbReference type="NCBI Taxonomy" id="41844"/>
    <lineage>
        <taxon>Eukaryota</taxon>
        <taxon>Viridiplantae</taxon>
        <taxon>Streptophyta</taxon>
        <taxon>Embryophyta</taxon>
        <taxon>Marchantiophyta</taxon>
        <taxon>Marchantiopsida</taxon>
        <taxon>Marchantiidae</taxon>
        <taxon>Marchantiales</taxon>
        <taxon>Ricciaceae</taxon>
        <taxon>Riccia</taxon>
    </lineage>
</organism>
<dbReference type="InterPro" id="IPR036465">
    <property type="entry name" value="vWFA_dom_sf"/>
</dbReference>
<evidence type="ECO:0000256" key="1">
    <source>
        <dbReference type="SAM" id="Phobius"/>
    </source>
</evidence>
<keyword evidence="1" id="KW-1133">Transmembrane helix</keyword>
<dbReference type="AlphaFoldDB" id="A0ABD1XGF9"/>